<accession>A0A540X7E3</accession>
<dbReference type="RefSeq" id="WP_141641222.1">
    <property type="nucleotide sequence ID" value="NZ_VIFM01000012.1"/>
</dbReference>
<dbReference type="InterPro" id="IPR025295">
    <property type="entry name" value="eCIS_core_dom"/>
</dbReference>
<comment type="caution">
    <text evidence="2">The sequence shown here is derived from an EMBL/GenBank/DDBJ whole genome shotgun (WGS) entry which is preliminary data.</text>
</comment>
<proteinExistence type="predicted"/>
<feature type="domain" description="eCIS core" evidence="1">
    <location>
        <begin position="84"/>
        <end position="148"/>
    </location>
</feature>
<protein>
    <submittedName>
        <fullName evidence="2">DUF4157 domain-containing protein</fullName>
    </submittedName>
</protein>
<dbReference type="AlphaFoldDB" id="A0A540X7E3"/>
<name>A0A540X7E3_9BACT</name>
<gene>
    <name evidence="2" type="ORF">FJV41_04895</name>
</gene>
<dbReference type="Pfam" id="PF13699">
    <property type="entry name" value="eCIS_core"/>
    <property type="match status" value="1"/>
</dbReference>
<dbReference type="OrthoDB" id="5400814at2"/>
<evidence type="ECO:0000259" key="1">
    <source>
        <dbReference type="Pfam" id="PF13699"/>
    </source>
</evidence>
<organism evidence="2 3">
    <name type="scientific">Myxococcus llanfairpwllgwyngyllgogerychwyrndrobwllllantysiliogogogochensis</name>
    <dbReference type="NCBI Taxonomy" id="2590453"/>
    <lineage>
        <taxon>Bacteria</taxon>
        <taxon>Pseudomonadati</taxon>
        <taxon>Myxococcota</taxon>
        <taxon>Myxococcia</taxon>
        <taxon>Myxococcales</taxon>
        <taxon>Cystobacterineae</taxon>
        <taxon>Myxococcaceae</taxon>
        <taxon>Myxococcus</taxon>
    </lineage>
</organism>
<keyword evidence="3" id="KW-1185">Reference proteome</keyword>
<evidence type="ECO:0000313" key="2">
    <source>
        <dbReference type="EMBL" id="TQF17128.1"/>
    </source>
</evidence>
<dbReference type="Proteomes" id="UP000315369">
    <property type="component" value="Unassembled WGS sequence"/>
</dbReference>
<evidence type="ECO:0000313" key="3">
    <source>
        <dbReference type="Proteomes" id="UP000315369"/>
    </source>
</evidence>
<dbReference type="EMBL" id="VIFM01000012">
    <property type="protein sequence ID" value="TQF17128.1"/>
    <property type="molecule type" value="Genomic_DNA"/>
</dbReference>
<reference evidence="2 3" key="1">
    <citation type="submission" date="2019-06" db="EMBL/GenBank/DDBJ databases">
        <authorList>
            <person name="Livingstone P."/>
            <person name="Whitworth D."/>
        </authorList>
    </citation>
    <scope>NUCLEOTIDE SEQUENCE [LARGE SCALE GENOMIC DNA]</scope>
    <source>
        <strain evidence="2 3">AM401</strain>
    </source>
</reference>
<sequence length="469" mass="50879">MSAYTPRIPKDLATIHDAARGQGQGGTTVQCLANSSHPVSRLSAIQDTATQSPRVQRLVQMKARLQHGGTAQRKPVEANRTGMSDELKTGIESLSGVSLDDVRVHYNSTRPAQLQALAYTQGADIHVGPGQEQHLPHEAWHVVQQKQGRVTPTRDFNGAPVNDSPALESEAQVMGDRATLQPMMAGSLHEPPVQRMTGTQGAAPIQLMRVVRWMDAGKESDYISKLGAQDPEAYARLHRELVGGGRGGILQAIDRHGQGMLGDETPFVSVAVNPYSLSWGTDDSESGVGDILQGARHDVWFDVPDEYLYPGSTELSQSETELLVLLPPGVSLERYIATRATQRGREPLIKGNPWRGMTTEERRAELRRLNPEFTRLAVRGSREGEPGSFVMRQEVVPAPWEAQAGGNGALDFGGLPRGIQERVIDLAAENWAGGAAAFRQGLAGGQAWARAHLESTLRDNEAGIRRAMS</sequence>